<protein>
    <submittedName>
        <fullName evidence="2">Uncharacterized protein</fullName>
    </submittedName>
</protein>
<sequence>MLSPSGTKRKRLDVNGDKDDDTLLGERVKTPKRKASSDFLRKGQWTMTEEKFAGALIDAFEEGYLPINMGVRLRGYLAVQLQCDPMRVSKKLCGGSIDGKKVPKNYGQKKFKSRRKQLWDQDEADRTIAMLEKLMHDLWQESGTPKPAFLTLSSTRDSVGEECINPTTTDKELTPSSPEIKQEDATAASLPSTVKSEPGTSLPIIYLNLSKKLKGNGASSTGSSSSSSSSDLKSHSKAGLDDAASPSTSSNVETSASGAKGGEAWNVDGDSLQAAYELLKLFQA</sequence>
<dbReference type="EMBL" id="GL376636">
    <property type="status" value="NOT_ANNOTATED_CDS"/>
    <property type="molecule type" value="Genomic_DNA"/>
</dbReference>
<dbReference type="AlphaFoldDB" id="K3W6B4"/>
<dbReference type="Proteomes" id="UP000019132">
    <property type="component" value="Unassembled WGS sequence"/>
</dbReference>
<evidence type="ECO:0000313" key="2">
    <source>
        <dbReference type="EnsemblProtists" id="PYU1_T000505"/>
    </source>
</evidence>
<dbReference type="OMA" id="WESEEMA"/>
<dbReference type="VEuPathDB" id="FungiDB:PYU1_G000505"/>
<reference evidence="3" key="2">
    <citation type="submission" date="2010-04" db="EMBL/GenBank/DDBJ databases">
        <authorList>
            <person name="Buell R."/>
            <person name="Hamilton J."/>
            <person name="Hostetler J."/>
        </authorList>
    </citation>
    <scope>NUCLEOTIDE SEQUENCE [LARGE SCALE GENOMIC DNA]</scope>
    <source>
        <strain evidence="3">DAOM:BR144</strain>
    </source>
</reference>
<name>K3W6B4_GLOUD</name>
<feature type="region of interest" description="Disordered" evidence="1">
    <location>
        <begin position="1"/>
        <end position="28"/>
    </location>
</feature>
<dbReference type="EnsemblProtists" id="PYU1_T000505">
    <property type="protein sequence ID" value="PYU1_T000505"/>
    <property type="gene ID" value="PYU1_G000505"/>
</dbReference>
<dbReference type="HOGENOM" id="CLU_041743_0_0_1"/>
<accession>K3W6B4</accession>
<dbReference type="eggNOG" id="ENOG502RYKA">
    <property type="taxonomic scope" value="Eukaryota"/>
</dbReference>
<feature type="compositionally biased region" description="Low complexity" evidence="1">
    <location>
        <begin position="219"/>
        <end position="231"/>
    </location>
</feature>
<organism evidence="2 3">
    <name type="scientific">Globisporangium ultimum (strain ATCC 200006 / CBS 805.95 / DAOM BR144)</name>
    <name type="common">Pythium ultimum</name>
    <dbReference type="NCBI Taxonomy" id="431595"/>
    <lineage>
        <taxon>Eukaryota</taxon>
        <taxon>Sar</taxon>
        <taxon>Stramenopiles</taxon>
        <taxon>Oomycota</taxon>
        <taxon>Peronosporomycetes</taxon>
        <taxon>Pythiales</taxon>
        <taxon>Pythiaceae</taxon>
        <taxon>Globisporangium</taxon>
    </lineage>
</organism>
<dbReference type="PANTHER" id="PTHR35213:SF3">
    <property type="entry name" value="MYB-LIKE DOMAIN-CONTAINING PROTEIN"/>
    <property type="match status" value="1"/>
</dbReference>
<proteinExistence type="predicted"/>
<reference evidence="2" key="3">
    <citation type="submission" date="2015-02" db="UniProtKB">
        <authorList>
            <consortium name="EnsemblProtists"/>
        </authorList>
    </citation>
    <scope>IDENTIFICATION</scope>
    <source>
        <strain evidence="2">DAOM BR144</strain>
    </source>
</reference>
<dbReference type="PANTHER" id="PTHR35213">
    <property type="entry name" value="RING-TYPE DOMAIN-CONTAINING PROTEIN-RELATED"/>
    <property type="match status" value="1"/>
</dbReference>
<evidence type="ECO:0000313" key="3">
    <source>
        <dbReference type="Proteomes" id="UP000019132"/>
    </source>
</evidence>
<feature type="region of interest" description="Disordered" evidence="1">
    <location>
        <begin position="160"/>
        <end position="196"/>
    </location>
</feature>
<keyword evidence="3" id="KW-1185">Reference proteome</keyword>
<feature type="compositionally biased region" description="Polar residues" evidence="1">
    <location>
        <begin position="245"/>
        <end position="257"/>
    </location>
</feature>
<dbReference type="InParanoid" id="K3W6B4"/>
<feature type="region of interest" description="Disordered" evidence="1">
    <location>
        <begin position="216"/>
        <end position="266"/>
    </location>
</feature>
<reference evidence="3" key="1">
    <citation type="journal article" date="2010" name="Genome Biol.">
        <title>Genome sequence of the necrotrophic plant pathogen Pythium ultimum reveals original pathogenicity mechanisms and effector repertoire.</title>
        <authorList>
            <person name="Levesque C.A."/>
            <person name="Brouwer H."/>
            <person name="Cano L."/>
            <person name="Hamilton J.P."/>
            <person name="Holt C."/>
            <person name="Huitema E."/>
            <person name="Raffaele S."/>
            <person name="Robideau G.P."/>
            <person name="Thines M."/>
            <person name="Win J."/>
            <person name="Zerillo M.M."/>
            <person name="Beakes G.W."/>
            <person name="Boore J.L."/>
            <person name="Busam D."/>
            <person name="Dumas B."/>
            <person name="Ferriera S."/>
            <person name="Fuerstenberg S.I."/>
            <person name="Gachon C.M."/>
            <person name="Gaulin E."/>
            <person name="Govers F."/>
            <person name="Grenville-Briggs L."/>
            <person name="Horner N."/>
            <person name="Hostetler J."/>
            <person name="Jiang R.H."/>
            <person name="Johnson J."/>
            <person name="Krajaejun T."/>
            <person name="Lin H."/>
            <person name="Meijer H.J."/>
            <person name="Moore B."/>
            <person name="Morris P."/>
            <person name="Phuntmart V."/>
            <person name="Puiu D."/>
            <person name="Shetty J."/>
            <person name="Stajich J.E."/>
            <person name="Tripathy S."/>
            <person name="Wawra S."/>
            <person name="van West P."/>
            <person name="Whitty B.R."/>
            <person name="Coutinho P.M."/>
            <person name="Henrissat B."/>
            <person name="Martin F."/>
            <person name="Thomas P.D."/>
            <person name="Tyler B.M."/>
            <person name="De Vries R.P."/>
            <person name="Kamoun S."/>
            <person name="Yandell M."/>
            <person name="Tisserat N."/>
            <person name="Buell C.R."/>
        </authorList>
    </citation>
    <scope>NUCLEOTIDE SEQUENCE</scope>
    <source>
        <strain evidence="3">DAOM:BR144</strain>
    </source>
</reference>
<evidence type="ECO:0000256" key="1">
    <source>
        <dbReference type="SAM" id="MobiDB-lite"/>
    </source>
</evidence>